<dbReference type="OrthoDB" id="6152242at2759"/>
<keyword evidence="4" id="KW-1185">Reference proteome</keyword>
<evidence type="ECO:0000313" key="3">
    <source>
        <dbReference type="EMBL" id="EDW29439.1"/>
    </source>
</evidence>
<dbReference type="EMBL" id="CH479199">
    <property type="protein sequence ID" value="EDW29439.1"/>
    <property type="molecule type" value="Genomic_DNA"/>
</dbReference>
<organism evidence="4">
    <name type="scientific">Drosophila persimilis</name>
    <name type="common">Fruit fly</name>
    <dbReference type="NCBI Taxonomy" id="7234"/>
    <lineage>
        <taxon>Eukaryota</taxon>
        <taxon>Metazoa</taxon>
        <taxon>Ecdysozoa</taxon>
        <taxon>Arthropoda</taxon>
        <taxon>Hexapoda</taxon>
        <taxon>Insecta</taxon>
        <taxon>Pterygota</taxon>
        <taxon>Neoptera</taxon>
        <taxon>Endopterygota</taxon>
        <taxon>Diptera</taxon>
        <taxon>Brachycera</taxon>
        <taxon>Muscomorpha</taxon>
        <taxon>Ephydroidea</taxon>
        <taxon>Drosophilidae</taxon>
        <taxon>Drosophila</taxon>
        <taxon>Sophophora</taxon>
    </lineage>
</organism>
<feature type="domain" description="MADF" evidence="2">
    <location>
        <begin position="11"/>
        <end position="92"/>
    </location>
</feature>
<dbReference type="InterPro" id="IPR006578">
    <property type="entry name" value="MADF-dom"/>
</dbReference>
<feature type="region of interest" description="Disordered" evidence="1">
    <location>
        <begin position="91"/>
        <end position="128"/>
    </location>
</feature>
<name>B4GZL2_DROPE</name>
<feature type="region of interest" description="Disordered" evidence="1">
    <location>
        <begin position="152"/>
        <end position="187"/>
    </location>
</feature>
<evidence type="ECO:0000256" key="1">
    <source>
        <dbReference type="SAM" id="MobiDB-lite"/>
    </source>
</evidence>
<gene>
    <name evidence="3" type="primary">Dper\GL22780</name>
    <name evidence="3" type="ORF">Dper_GL22780</name>
</gene>
<dbReference type="PhylomeDB" id="B4GZL2"/>
<feature type="compositionally biased region" description="Polar residues" evidence="1">
    <location>
        <begin position="173"/>
        <end position="183"/>
    </location>
</feature>
<dbReference type="PANTHER" id="PTHR21505">
    <property type="entry name" value="MADF DOMAIN-CONTAINING PROTEIN-RELATED"/>
    <property type="match status" value="1"/>
</dbReference>
<protein>
    <submittedName>
        <fullName evidence="3">GL22780</fullName>
    </submittedName>
</protein>
<proteinExistence type="predicted"/>
<dbReference type="SMART" id="SM00595">
    <property type="entry name" value="MADF"/>
    <property type="match status" value="1"/>
</dbReference>
<sequence>MNSRDRQFWTEFLLLYRSLPAVWKVRSPQYSSRAMKSAGYEQLVGKLREINSFRTNFRRDQRKREQCSEEGLPFESTLWYFDLLGFLEGQDEAPPPVQGAGGDGSAGGEAATELDGEEVTGEPIETFSTDISSKRVPLQIFYPAYEISSPKRCRPTIKEESLPSPDSCPSPPATQYSSPSAYQQMPERRTHPIGTEALAHTWSSQFQELSQRQRILARKLISDILYYGCMEQLEPSHVDQLQQMMVRQSSSSKALPQVGNVSASTDSGQVQPPATEGDI</sequence>
<reference evidence="3 4" key="1">
    <citation type="journal article" date="2007" name="Nature">
        <title>Evolution of genes and genomes on the Drosophila phylogeny.</title>
        <authorList>
            <consortium name="Drosophila 12 Genomes Consortium"/>
            <person name="Clark A.G."/>
            <person name="Eisen M.B."/>
            <person name="Smith D.R."/>
            <person name="Bergman C.M."/>
            <person name="Oliver B."/>
            <person name="Markow T.A."/>
            <person name="Kaufman T.C."/>
            <person name="Kellis M."/>
            <person name="Gelbart W."/>
            <person name="Iyer V.N."/>
            <person name="Pollard D.A."/>
            <person name="Sackton T.B."/>
            <person name="Larracuente A.M."/>
            <person name="Singh N.D."/>
            <person name="Abad J.P."/>
            <person name="Abt D.N."/>
            <person name="Adryan B."/>
            <person name="Aguade M."/>
            <person name="Akashi H."/>
            <person name="Anderson W.W."/>
            <person name="Aquadro C.F."/>
            <person name="Ardell D.H."/>
            <person name="Arguello R."/>
            <person name="Artieri C.G."/>
            <person name="Barbash D.A."/>
            <person name="Barker D."/>
            <person name="Barsanti P."/>
            <person name="Batterham P."/>
            <person name="Batzoglou S."/>
            <person name="Begun D."/>
            <person name="Bhutkar A."/>
            <person name="Blanco E."/>
            <person name="Bosak S.A."/>
            <person name="Bradley R.K."/>
            <person name="Brand A.D."/>
            <person name="Brent M.R."/>
            <person name="Brooks A.N."/>
            <person name="Brown R.H."/>
            <person name="Butlin R.K."/>
            <person name="Caggese C."/>
            <person name="Calvi B.R."/>
            <person name="Bernardo de Carvalho A."/>
            <person name="Caspi A."/>
            <person name="Castrezana S."/>
            <person name="Celniker S.E."/>
            <person name="Chang J.L."/>
            <person name="Chapple C."/>
            <person name="Chatterji S."/>
            <person name="Chinwalla A."/>
            <person name="Civetta A."/>
            <person name="Clifton S.W."/>
            <person name="Comeron J.M."/>
            <person name="Costello J.C."/>
            <person name="Coyne J.A."/>
            <person name="Daub J."/>
            <person name="David R.G."/>
            <person name="Delcher A.L."/>
            <person name="Delehaunty K."/>
            <person name="Do C.B."/>
            <person name="Ebling H."/>
            <person name="Edwards K."/>
            <person name="Eickbush T."/>
            <person name="Evans J.D."/>
            <person name="Filipski A."/>
            <person name="Findeiss S."/>
            <person name="Freyhult E."/>
            <person name="Fulton L."/>
            <person name="Fulton R."/>
            <person name="Garcia A.C."/>
            <person name="Gardiner A."/>
            <person name="Garfield D.A."/>
            <person name="Garvin B.E."/>
            <person name="Gibson G."/>
            <person name="Gilbert D."/>
            <person name="Gnerre S."/>
            <person name="Godfrey J."/>
            <person name="Good R."/>
            <person name="Gotea V."/>
            <person name="Gravely B."/>
            <person name="Greenberg A.J."/>
            <person name="Griffiths-Jones S."/>
            <person name="Gross S."/>
            <person name="Guigo R."/>
            <person name="Gustafson E.A."/>
            <person name="Haerty W."/>
            <person name="Hahn M.W."/>
            <person name="Halligan D.L."/>
            <person name="Halpern A.L."/>
            <person name="Halter G.M."/>
            <person name="Han M.V."/>
            <person name="Heger A."/>
            <person name="Hillier L."/>
            <person name="Hinrichs A.S."/>
            <person name="Holmes I."/>
            <person name="Hoskins R.A."/>
            <person name="Hubisz M.J."/>
            <person name="Hultmark D."/>
            <person name="Huntley M.A."/>
            <person name="Jaffe D.B."/>
            <person name="Jagadeeshan S."/>
            <person name="Jeck W.R."/>
            <person name="Johnson J."/>
            <person name="Jones C.D."/>
            <person name="Jordan W.C."/>
            <person name="Karpen G.H."/>
            <person name="Kataoka E."/>
            <person name="Keightley P.D."/>
            <person name="Kheradpour P."/>
            <person name="Kirkness E.F."/>
            <person name="Koerich L.B."/>
            <person name="Kristiansen K."/>
            <person name="Kudrna D."/>
            <person name="Kulathinal R.J."/>
            <person name="Kumar S."/>
            <person name="Kwok R."/>
            <person name="Lander E."/>
            <person name="Langley C.H."/>
            <person name="Lapoint R."/>
            <person name="Lazzaro B.P."/>
            <person name="Lee S.J."/>
            <person name="Levesque L."/>
            <person name="Li R."/>
            <person name="Lin C.F."/>
            <person name="Lin M.F."/>
            <person name="Lindblad-Toh K."/>
            <person name="Llopart A."/>
            <person name="Long M."/>
            <person name="Low L."/>
            <person name="Lozovsky E."/>
            <person name="Lu J."/>
            <person name="Luo M."/>
            <person name="Machado C.A."/>
            <person name="Makalowski W."/>
            <person name="Marzo M."/>
            <person name="Matsuda M."/>
            <person name="Matzkin L."/>
            <person name="McAllister B."/>
            <person name="McBride C.S."/>
            <person name="McKernan B."/>
            <person name="McKernan K."/>
            <person name="Mendez-Lago M."/>
            <person name="Minx P."/>
            <person name="Mollenhauer M.U."/>
            <person name="Montooth K."/>
            <person name="Mount S.M."/>
            <person name="Mu X."/>
            <person name="Myers E."/>
            <person name="Negre B."/>
            <person name="Newfeld S."/>
            <person name="Nielsen R."/>
            <person name="Noor M.A."/>
            <person name="O'Grady P."/>
            <person name="Pachter L."/>
            <person name="Papaceit M."/>
            <person name="Parisi M.J."/>
            <person name="Parisi M."/>
            <person name="Parts L."/>
            <person name="Pedersen J.S."/>
            <person name="Pesole G."/>
            <person name="Phillippy A.M."/>
            <person name="Ponting C.P."/>
            <person name="Pop M."/>
            <person name="Porcelli D."/>
            <person name="Powell J.R."/>
            <person name="Prohaska S."/>
            <person name="Pruitt K."/>
            <person name="Puig M."/>
            <person name="Quesneville H."/>
            <person name="Ram K.R."/>
            <person name="Rand D."/>
            <person name="Rasmussen M.D."/>
            <person name="Reed L.K."/>
            <person name="Reenan R."/>
            <person name="Reily A."/>
            <person name="Remington K.A."/>
            <person name="Rieger T.T."/>
            <person name="Ritchie M.G."/>
            <person name="Robin C."/>
            <person name="Rogers Y.H."/>
            <person name="Rohde C."/>
            <person name="Rozas J."/>
            <person name="Rubenfield M.J."/>
            <person name="Ruiz A."/>
            <person name="Russo S."/>
            <person name="Salzberg S.L."/>
            <person name="Sanchez-Gracia A."/>
            <person name="Saranga D.J."/>
            <person name="Sato H."/>
            <person name="Schaeffer S.W."/>
            <person name="Schatz M.C."/>
            <person name="Schlenke T."/>
            <person name="Schwartz R."/>
            <person name="Segarra C."/>
            <person name="Singh R.S."/>
            <person name="Sirot L."/>
            <person name="Sirota M."/>
            <person name="Sisneros N.B."/>
            <person name="Smith C.D."/>
            <person name="Smith T.F."/>
            <person name="Spieth J."/>
            <person name="Stage D.E."/>
            <person name="Stark A."/>
            <person name="Stephan W."/>
            <person name="Strausberg R.L."/>
            <person name="Strempel S."/>
            <person name="Sturgill D."/>
            <person name="Sutton G."/>
            <person name="Sutton G.G."/>
            <person name="Tao W."/>
            <person name="Teichmann S."/>
            <person name="Tobari Y.N."/>
            <person name="Tomimura Y."/>
            <person name="Tsolas J.M."/>
            <person name="Valente V.L."/>
            <person name="Venter E."/>
            <person name="Venter J.C."/>
            <person name="Vicario S."/>
            <person name="Vieira F.G."/>
            <person name="Vilella A.J."/>
            <person name="Villasante A."/>
            <person name="Walenz B."/>
            <person name="Wang J."/>
            <person name="Wasserman M."/>
            <person name="Watts T."/>
            <person name="Wilson D."/>
            <person name="Wilson R.K."/>
            <person name="Wing R.A."/>
            <person name="Wolfner M.F."/>
            <person name="Wong A."/>
            <person name="Wong G.K."/>
            <person name="Wu C.I."/>
            <person name="Wu G."/>
            <person name="Yamamoto D."/>
            <person name="Yang H.P."/>
            <person name="Yang S.P."/>
            <person name="Yorke J.A."/>
            <person name="Yoshida K."/>
            <person name="Zdobnov E."/>
            <person name="Zhang P."/>
            <person name="Zhang Y."/>
            <person name="Zimin A.V."/>
            <person name="Baldwin J."/>
            <person name="Abdouelleil A."/>
            <person name="Abdulkadir J."/>
            <person name="Abebe A."/>
            <person name="Abera B."/>
            <person name="Abreu J."/>
            <person name="Acer S.C."/>
            <person name="Aftuck L."/>
            <person name="Alexander A."/>
            <person name="An P."/>
            <person name="Anderson E."/>
            <person name="Anderson S."/>
            <person name="Arachi H."/>
            <person name="Azer M."/>
            <person name="Bachantsang P."/>
            <person name="Barry A."/>
            <person name="Bayul T."/>
            <person name="Berlin A."/>
            <person name="Bessette D."/>
            <person name="Bloom T."/>
            <person name="Blye J."/>
            <person name="Boguslavskiy L."/>
            <person name="Bonnet C."/>
            <person name="Boukhgalter B."/>
            <person name="Bourzgui I."/>
            <person name="Brown A."/>
            <person name="Cahill P."/>
            <person name="Channer S."/>
            <person name="Cheshatsang Y."/>
            <person name="Chuda L."/>
            <person name="Citroen M."/>
            <person name="Collymore A."/>
            <person name="Cooke P."/>
            <person name="Costello M."/>
            <person name="D'Aco K."/>
            <person name="Daza R."/>
            <person name="De Haan G."/>
            <person name="DeGray S."/>
            <person name="DeMaso C."/>
            <person name="Dhargay N."/>
            <person name="Dooley K."/>
            <person name="Dooley E."/>
            <person name="Doricent M."/>
            <person name="Dorje P."/>
            <person name="Dorjee K."/>
            <person name="Dupes A."/>
            <person name="Elong R."/>
            <person name="Falk J."/>
            <person name="Farina A."/>
            <person name="Faro S."/>
            <person name="Ferguson D."/>
            <person name="Fisher S."/>
            <person name="Foley C.D."/>
            <person name="Franke A."/>
            <person name="Friedrich D."/>
            <person name="Gadbois L."/>
            <person name="Gearin G."/>
            <person name="Gearin C.R."/>
            <person name="Giannoukos G."/>
            <person name="Goode T."/>
            <person name="Graham J."/>
            <person name="Grandbois E."/>
            <person name="Grewal S."/>
            <person name="Gyaltsen K."/>
            <person name="Hafez N."/>
            <person name="Hagos B."/>
            <person name="Hall J."/>
            <person name="Henson C."/>
            <person name="Hollinger A."/>
            <person name="Honan T."/>
            <person name="Huard M.D."/>
            <person name="Hughes L."/>
            <person name="Hurhula B."/>
            <person name="Husby M.E."/>
            <person name="Kamat A."/>
            <person name="Kanga B."/>
            <person name="Kashin S."/>
            <person name="Khazanovich D."/>
            <person name="Kisner P."/>
            <person name="Lance K."/>
            <person name="Lara M."/>
            <person name="Lee W."/>
            <person name="Lennon N."/>
            <person name="Letendre F."/>
            <person name="LeVine R."/>
            <person name="Lipovsky A."/>
            <person name="Liu X."/>
            <person name="Liu J."/>
            <person name="Liu S."/>
            <person name="Lokyitsang T."/>
            <person name="Lokyitsang Y."/>
            <person name="Lubonja R."/>
            <person name="Lui A."/>
            <person name="MacDonald P."/>
            <person name="Magnisalis V."/>
            <person name="Maru K."/>
            <person name="Matthews C."/>
            <person name="McCusker W."/>
            <person name="McDonough S."/>
            <person name="Mehta T."/>
            <person name="Meldrim J."/>
            <person name="Meneus L."/>
            <person name="Mihai O."/>
            <person name="Mihalev A."/>
            <person name="Mihova T."/>
            <person name="Mittelman R."/>
            <person name="Mlenga V."/>
            <person name="Montmayeur A."/>
            <person name="Mulrain L."/>
            <person name="Navidi A."/>
            <person name="Naylor J."/>
            <person name="Negash T."/>
            <person name="Nguyen T."/>
            <person name="Nguyen N."/>
            <person name="Nicol R."/>
            <person name="Norbu C."/>
            <person name="Norbu N."/>
            <person name="Novod N."/>
            <person name="O'Neill B."/>
            <person name="Osman S."/>
            <person name="Markiewicz E."/>
            <person name="Oyono O.L."/>
            <person name="Patti C."/>
            <person name="Phunkhang P."/>
            <person name="Pierre F."/>
            <person name="Priest M."/>
            <person name="Raghuraman S."/>
            <person name="Rege F."/>
            <person name="Reyes R."/>
            <person name="Rise C."/>
            <person name="Rogov P."/>
            <person name="Ross K."/>
            <person name="Ryan E."/>
            <person name="Settipalli S."/>
            <person name="Shea T."/>
            <person name="Sherpa N."/>
            <person name="Shi L."/>
            <person name="Shih D."/>
            <person name="Sparrow T."/>
            <person name="Spaulding J."/>
            <person name="Stalker J."/>
            <person name="Stange-Thomann N."/>
            <person name="Stavropoulos S."/>
            <person name="Stone C."/>
            <person name="Strader C."/>
            <person name="Tesfaye S."/>
            <person name="Thomson T."/>
            <person name="Thoulutsang Y."/>
            <person name="Thoulutsang D."/>
            <person name="Topham K."/>
            <person name="Topping I."/>
            <person name="Tsamla T."/>
            <person name="Vassiliev H."/>
            <person name="Vo A."/>
            <person name="Wangchuk T."/>
            <person name="Wangdi T."/>
            <person name="Weiand M."/>
            <person name="Wilkinson J."/>
            <person name="Wilson A."/>
            <person name="Yadav S."/>
            <person name="Young G."/>
            <person name="Yu Q."/>
            <person name="Zembek L."/>
            <person name="Zhong D."/>
            <person name="Zimmer A."/>
            <person name="Zwirko Z."/>
            <person name="Jaffe D.B."/>
            <person name="Alvarez P."/>
            <person name="Brockman W."/>
            <person name="Butler J."/>
            <person name="Chin C."/>
            <person name="Gnerre S."/>
            <person name="Grabherr M."/>
            <person name="Kleber M."/>
            <person name="Mauceli E."/>
            <person name="MacCallum I."/>
        </authorList>
    </citation>
    <scope>NUCLEOTIDE SEQUENCE [LARGE SCALE GENOMIC DNA]</scope>
    <source>
        <strain evidence="4">MSH-3 / Tucson 14011-0111.49</strain>
    </source>
</reference>
<dbReference type="PANTHER" id="PTHR21505:SF8">
    <property type="entry name" value="DPT-YFP REPRESSOR BY OVEREXPRESSION, ISOFORM D-RELATED"/>
    <property type="match status" value="1"/>
</dbReference>
<feature type="region of interest" description="Disordered" evidence="1">
    <location>
        <begin position="249"/>
        <end position="279"/>
    </location>
</feature>
<evidence type="ECO:0000313" key="4">
    <source>
        <dbReference type="Proteomes" id="UP000008744"/>
    </source>
</evidence>
<feature type="compositionally biased region" description="Polar residues" evidence="1">
    <location>
        <begin position="249"/>
        <end position="272"/>
    </location>
</feature>
<dbReference type="OMA" id="SRDRQFW"/>
<accession>B4GZL2</accession>
<dbReference type="Pfam" id="PF10545">
    <property type="entry name" value="MADF_DNA_bdg"/>
    <property type="match status" value="1"/>
</dbReference>
<dbReference type="eggNOG" id="ENOG502S3MH">
    <property type="taxonomic scope" value="Eukaryota"/>
</dbReference>
<evidence type="ECO:0000259" key="2">
    <source>
        <dbReference type="PROSITE" id="PS51029"/>
    </source>
</evidence>
<dbReference type="PROSITE" id="PS51029">
    <property type="entry name" value="MADF"/>
    <property type="match status" value="1"/>
</dbReference>
<dbReference type="AlphaFoldDB" id="B4GZL2"/>
<dbReference type="HOGENOM" id="CLU_046601_1_0_1"/>
<dbReference type="Proteomes" id="UP000008744">
    <property type="component" value="Unassembled WGS sequence"/>
</dbReference>